<dbReference type="GO" id="GO:0005737">
    <property type="term" value="C:cytoplasm"/>
    <property type="evidence" value="ECO:0007669"/>
    <property type="project" value="UniProtKB-SubCell"/>
</dbReference>
<dbReference type="InterPro" id="IPR000740">
    <property type="entry name" value="GrpE"/>
</dbReference>
<evidence type="ECO:0000256" key="7">
    <source>
        <dbReference type="SAM" id="MobiDB-lite"/>
    </source>
</evidence>
<feature type="compositionally biased region" description="Basic and acidic residues" evidence="7">
    <location>
        <begin position="8"/>
        <end position="44"/>
    </location>
</feature>
<dbReference type="PROSITE" id="PS01071">
    <property type="entry name" value="GRPE"/>
    <property type="match status" value="1"/>
</dbReference>
<gene>
    <name evidence="8" type="ORF">METZ01_LOCUS7384</name>
</gene>
<dbReference type="InterPro" id="IPR013805">
    <property type="entry name" value="GrpE_CC"/>
</dbReference>
<comment type="similarity">
    <text evidence="2">Belongs to the GrpE family.</text>
</comment>
<keyword evidence="5" id="KW-0346">Stress response</keyword>
<dbReference type="GO" id="GO:0051087">
    <property type="term" value="F:protein-folding chaperone binding"/>
    <property type="evidence" value="ECO:0007669"/>
    <property type="project" value="InterPro"/>
</dbReference>
<dbReference type="Gene3D" id="3.90.20.20">
    <property type="match status" value="1"/>
</dbReference>
<dbReference type="CDD" id="cd00446">
    <property type="entry name" value="GrpE"/>
    <property type="match status" value="1"/>
</dbReference>
<comment type="subcellular location">
    <subcellularLocation>
        <location evidence="1">Cytoplasm</location>
    </subcellularLocation>
</comment>
<dbReference type="NCBIfam" id="NF010737">
    <property type="entry name" value="PRK14139.1"/>
    <property type="match status" value="1"/>
</dbReference>
<sequence length="181" mass="20389">MTKKKAQKKVETETAEAKETSKTKSKKDTDLKSQLEEAQKSAKDNWEKLLRAQAEMENFKRRTAKDLENAHKYALDGFVKALLEVKDSLSLGLQTAHDKNATLENTVEGLEMTNKVFISTLEKFGVEQIDPVGERFDPEKHEAVTMIPMPDKDSNTVLEVIKVGFTLNGRLVRPAMVIVVQ</sequence>
<dbReference type="PRINTS" id="PR00773">
    <property type="entry name" value="GRPEPROTEIN"/>
</dbReference>
<dbReference type="PANTHER" id="PTHR21237">
    <property type="entry name" value="GRPE PROTEIN"/>
    <property type="match status" value="1"/>
</dbReference>
<comment type="subunit">
    <text evidence="3">Homodimer.</text>
</comment>
<feature type="region of interest" description="Disordered" evidence="7">
    <location>
        <begin position="1"/>
        <end position="44"/>
    </location>
</feature>
<keyword evidence="6" id="KW-0143">Chaperone</keyword>
<dbReference type="GO" id="GO:0000774">
    <property type="term" value="F:adenyl-nucleotide exchange factor activity"/>
    <property type="evidence" value="ECO:0007669"/>
    <property type="project" value="InterPro"/>
</dbReference>
<dbReference type="Gene3D" id="2.30.22.10">
    <property type="entry name" value="Head domain of nucleotide exchange factor GrpE"/>
    <property type="match status" value="1"/>
</dbReference>
<evidence type="ECO:0000256" key="6">
    <source>
        <dbReference type="ARBA" id="ARBA00023186"/>
    </source>
</evidence>
<dbReference type="GO" id="GO:0042803">
    <property type="term" value="F:protein homodimerization activity"/>
    <property type="evidence" value="ECO:0007669"/>
    <property type="project" value="InterPro"/>
</dbReference>
<dbReference type="InterPro" id="IPR009012">
    <property type="entry name" value="GrpE_head"/>
</dbReference>
<accession>A0A381NIY9</accession>
<evidence type="ECO:0000256" key="1">
    <source>
        <dbReference type="ARBA" id="ARBA00004496"/>
    </source>
</evidence>
<dbReference type="Pfam" id="PF01025">
    <property type="entry name" value="GrpE"/>
    <property type="match status" value="1"/>
</dbReference>
<dbReference type="GO" id="GO:0051082">
    <property type="term" value="F:unfolded protein binding"/>
    <property type="evidence" value="ECO:0007669"/>
    <property type="project" value="TreeGrafter"/>
</dbReference>
<dbReference type="PANTHER" id="PTHR21237:SF23">
    <property type="entry name" value="GRPE PROTEIN HOMOLOG, MITOCHONDRIAL"/>
    <property type="match status" value="1"/>
</dbReference>
<dbReference type="SUPFAM" id="SSF58014">
    <property type="entry name" value="Coiled-coil domain of nucleotide exchange factor GrpE"/>
    <property type="match status" value="1"/>
</dbReference>
<dbReference type="AlphaFoldDB" id="A0A381NIY9"/>
<dbReference type="GO" id="GO:0006457">
    <property type="term" value="P:protein folding"/>
    <property type="evidence" value="ECO:0007669"/>
    <property type="project" value="InterPro"/>
</dbReference>
<evidence type="ECO:0008006" key="9">
    <source>
        <dbReference type="Google" id="ProtNLM"/>
    </source>
</evidence>
<dbReference type="SUPFAM" id="SSF51064">
    <property type="entry name" value="Head domain of nucleotide exchange factor GrpE"/>
    <property type="match status" value="1"/>
</dbReference>
<name>A0A381NIY9_9ZZZZ</name>
<dbReference type="HAMAP" id="MF_01151">
    <property type="entry name" value="GrpE"/>
    <property type="match status" value="1"/>
</dbReference>
<evidence type="ECO:0000256" key="4">
    <source>
        <dbReference type="ARBA" id="ARBA00022490"/>
    </source>
</evidence>
<evidence type="ECO:0000256" key="3">
    <source>
        <dbReference type="ARBA" id="ARBA00011738"/>
    </source>
</evidence>
<evidence type="ECO:0000256" key="5">
    <source>
        <dbReference type="ARBA" id="ARBA00023016"/>
    </source>
</evidence>
<organism evidence="8">
    <name type="scientific">marine metagenome</name>
    <dbReference type="NCBI Taxonomy" id="408172"/>
    <lineage>
        <taxon>unclassified sequences</taxon>
        <taxon>metagenomes</taxon>
        <taxon>ecological metagenomes</taxon>
    </lineage>
</organism>
<proteinExistence type="inferred from homology"/>
<evidence type="ECO:0000313" key="8">
    <source>
        <dbReference type="EMBL" id="SUZ54530.1"/>
    </source>
</evidence>
<reference evidence="8" key="1">
    <citation type="submission" date="2018-05" db="EMBL/GenBank/DDBJ databases">
        <authorList>
            <person name="Lanie J.A."/>
            <person name="Ng W.-L."/>
            <person name="Kazmierczak K.M."/>
            <person name="Andrzejewski T.M."/>
            <person name="Davidsen T.M."/>
            <person name="Wayne K.J."/>
            <person name="Tettelin H."/>
            <person name="Glass J.I."/>
            <person name="Rusch D."/>
            <person name="Podicherti R."/>
            <person name="Tsui H.-C.T."/>
            <person name="Winkler M.E."/>
        </authorList>
    </citation>
    <scope>NUCLEOTIDE SEQUENCE</scope>
</reference>
<evidence type="ECO:0000256" key="2">
    <source>
        <dbReference type="ARBA" id="ARBA00009054"/>
    </source>
</evidence>
<protein>
    <recommendedName>
        <fullName evidence="9">GrpE protein homolog</fullName>
    </recommendedName>
</protein>
<keyword evidence="4" id="KW-0963">Cytoplasm</keyword>
<dbReference type="EMBL" id="UINC01000393">
    <property type="protein sequence ID" value="SUZ54530.1"/>
    <property type="molecule type" value="Genomic_DNA"/>
</dbReference>
<dbReference type="NCBIfam" id="NF010748">
    <property type="entry name" value="PRK14150.1"/>
    <property type="match status" value="1"/>
</dbReference>
<dbReference type="FunFam" id="2.30.22.10:FF:000001">
    <property type="entry name" value="Protein GrpE"/>
    <property type="match status" value="1"/>
</dbReference>